<reference evidence="1 2" key="1">
    <citation type="journal article" date="2013" name="Genome Announc.">
        <title>Genome sequences for three denitrifying bacterial strains isolated from a uranium- and nitrate-contaminated subsurface environment.</title>
        <authorList>
            <person name="Venkatramanan R."/>
            <person name="Prakash O."/>
            <person name="Woyke T."/>
            <person name="Chain P."/>
            <person name="Goodwin L.A."/>
            <person name="Watson D."/>
            <person name="Brooks S."/>
            <person name="Kostka J.E."/>
            <person name="Green S.J."/>
        </authorList>
    </citation>
    <scope>NUCLEOTIDE SEQUENCE [LARGE SCALE GENOMIC DNA]</scope>
    <source>
        <strain evidence="1 2">1NES1</strain>
    </source>
</reference>
<dbReference type="Proteomes" id="UP000005952">
    <property type="component" value="Chromosome"/>
</dbReference>
<evidence type="ECO:0000313" key="1">
    <source>
        <dbReference type="EMBL" id="AGK56858.1"/>
    </source>
</evidence>
<dbReference type="EMBL" id="CP005587">
    <property type="protein sequence ID" value="AGK56858.1"/>
    <property type="molecule type" value="Genomic_DNA"/>
</dbReference>
<evidence type="ECO:0000313" key="2">
    <source>
        <dbReference type="Proteomes" id="UP000005952"/>
    </source>
</evidence>
<dbReference type="KEGG" id="hdt:HYPDE_25878"/>
<dbReference type="HOGENOM" id="CLU_3062359_0_0_5"/>
<dbReference type="STRING" id="670307.HYPDE_25878"/>
<name>N0B1M6_9HYPH</name>
<keyword evidence="1" id="KW-0472">Membrane</keyword>
<protein>
    <submittedName>
        <fullName evidence="1">Ferric reductase transmembrane domain-containing protein</fullName>
    </submittedName>
</protein>
<dbReference type="AlphaFoldDB" id="N0B1M6"/>
<organism evidence="1 2">
    <name type="scientific">Hyphomicrobium denitrificans 1NES1</name>
    <dbReference type="NCBI Taxonomy" id="670307"/>
    <lineage>
        <taxon>Bacteria</taxon>
        <taxon>Pseudomonadati</taxon>
        <taxon>Pseudomonadota</taxon>
        <taxon>Alphaproteobacteria</taxon>
        <taxon>Hyphomicrobiales</taxon>
        <taxon>Hyphomicrobiaceae</taxon>
        <taxon>Hyphomicrobium</taxon>
    </lineage>
</organism>
<gene>
    <name evidence="1" type="ORF">HYPDE_25878</name>
</gene>
<keyword evidence="1" id="KW-0812">Transmembrane</keyword>
<sequence length="53" mass="6141">MLLQGRIAQNPGLAGSERLVLLSGEFGEALRRDFTQKRFPIHEQFHQELFAMR</sequence>
<accession>N0B1M6</accession>
<keyword evidence="2" id="KW-1185">Reference proteome</keyword>
<proteinExistence type="predicted"/>